<dbReference type="EMBL" id="NBXA01000007">
    <property type="protein sequence ID" value="RFA15165.1"/>
    <property type="molecule type" value="Genomic_DNA"/>
</dbReference>
<dbReference type="InterPro" id="IPR016032">
    <property type="entry name" value="Sig_transdc_resp-reg_C-effctor"/>
</dbReference>
<reference evidence="7 8" key="1">
    <citation type="submission" date="2017-04" db="EMBL/GenBank/DDBJ databases">
        <title>Comparative genome analysis of Subtercola boreus.</title>
        <authorList>
            <person name="Cho Y.-J."/>
            <person name="Cho A."/>
            <person name="Kim O.-S."/>
            <person name="Lee J.-I."/>
        </authorList>
    </citation>
    <scope>NUCLEOTIDE SEQUENCE [LARGE SCALE GENOMIC DNA]</scope>
    <source>
        <strain evidence="7 8">P27444</strain>
    </source>
</reference>
<dbReference type="PANTHER" id="PTHR44688:SF16">
    <property type="entry name" value="DNA-BINDING TRANSCRIPTIONAL ACTIVATOR DEVR_DOSR"/>
    <property type="match status" value="1"/>
</dbReference>
<evidence type="ECO:0008006" key="9">
    <source>
        <dbReference type="Google" id="ProtNLM"/>
    </source>
</evidence>
<keyword evidence="1" id="KW-0805">Transcription regulation</keyword>
<name>A0A3E0VZX8_9MICO</name>
<dbReference type="InterPro" id="IPR007630">
    <property type="entry name" value="RNA_pol_sigma70_r4"/>
</dbReference>
<dbReference type="SUPFAM" id="SSF46894">
    <property type="entry name" value="C-terminal effector domain of the bipartite response regulators"/>
    <property type="match status" value="1"/>
</dbReference>
<dbReference type="GO" id="GO:0006352">
    <property type="term" value="P:DNA-templated transcription initiation"/>
    <property type="evidence" value="ECO:0007669"/>
    <property type="project" value="InterPro"/>
</dbReference>
<dbReference type="GO" id="GO:0000160">
    <property type="term" value="P:phosphorelay signal transduction system"/>
    <property type="evidence" value="ECO:0007669"/>
    <property type="project" value="InterPro"/>
</dbReference>
<dbReference type="SUPFAM" id="SSF52172">
    <property type="entry name" value="CheY-like"/>
    <property type="match status" value="1"/>
</dbReference>
<dbReference type="InterPro" id="IPR001789">
    <property type="entry name" value="Sig_transdc_resp-reg_receiver"/>
</dbReference>
<evidence type="ECO:0000313" key="7">
    <source>
        <dbReference type="EMBL" id="RFA15165.1"/>
    </source>
</evidence>
<feature type="modified residue" description="4-aspartylphosphate" evidence="4">
    <location>
        <position position="65"/>
    </location>
</feature>
<evidence type="ECO:0000256" key="1">
    <source>
        <dbReference type="ARBA" id="ARBA00023015"/>
    </source>
</evidence>
<dbReference type="InterPro" id="IPR000792">
    <property type="entry name" value="Tscrpt_reg_LuxR_C"/>
</dbReference>
<dbReference type="GO" id="GO:0003700">
    <property type="term" value="F:DNA-binding transcription factor activity"/>
    <property type="evidence" value="ECO:0007669"/>
    <property type="project" value="InterPro"/>
</dbReference>
<dbReference type="GO" id="GO:0003677">
    <property type="term" value="F:DNA binding"/>
    <property type="evidence" value="ECO:0007669"/>
    <property type="project" value="UniProtKB-KW"/>
</dbReference>
<comment type="caution">
    <text evidence="7">The sequence shown here is derived from an EMBL/GenBank/DDBJ whole genome shotgun (WGS) entry which is preliminary data.</text>
</comment>
<gene>
    <name evidence="7" type="ORF">B7R21_03790</name>
</gene>
<dbReference type="AlphaFoldDB" id="A0A3E0VZX8"/>
<evidence type="ECO:0000256" key="3">
    <source>
        <dbReference type="ARBA" id="ARBA00023163"/>
    </source>
</evidence>
<feature type="domain" description="HTH luxR-type" evidence="5">
    <location>
        <begin position="147"/>
        <end position="219"/>
    </location>
</feature>
<keyword evidence="2" id="KW-0238">DNA-binding</keyword>
<dbReference type="Gene3D" id="3.40.50.2300">
    <property type="match status" value="1"/>
</dbReference>
<feature type="domain" description="Response regulatory" evidence="6">
    <location>
        <begin position="14"/>
        <end position="129"/>
    </location>
</feature>
<dbReference type="InterPro" id="IPR011006">
    <property type="entry name" value="CheY-like_superfamily"/>
</dbReference>
<dbReference type="PANTHER" id="PTHR44688">
    <property type="entry name" value="DNA-BINDING TRANSCRIPTIONAL ACTIVATOR DEVR_DOSR"/>
    <property type="match status" value="1"/>
</dbReference>
<sequence>MSHERTKRTPRRIRVHVVHESRMMAEAISVKLKSALPGASVDGWTKSWHTYLNRAQGVADVVLLDNELGDGGPTSVKVRTLARSGTGIVVLGGSEYAPAIRRVLAAGAHSYMVADEGSTSIAAAIAAAFRGETYESELLGRILGAHEATPVPELTARELEIVSMYLSGPGASVPETAERFGLSAETVRTHISHARRKYAGDDLTAVSKMELRRRMIRDGWILE</sequence>
<dbReference type="Pfam" id="PF04545">
    <property type="entry name" value="Sigma70_r4"/>
    <property type="match status" value="1"/>
</dbReference>
<dbReference type="PROSITE" id="PS50043">
    <property type="entry name" value="HTH_LUXR_2"/>
    <property type="match status" value="1"/>
</dbReference>
<accession>A0A3E0VZX8</accession>
<organism evidence="7 8">
    <name type="scientific">Subtercola boreus</name>
    <dbReference type="NCBI Taxonomy" id="120213"/>
    <lineage>
        <taxon>Bacteria</taxon>
        <taxon>Bacillati</taxon>
        <taxon>Actinomycetota</taxon>
        <taxon>Actinomycetes</taxon>
        <taxon>Micrococcales</taxon>
        <taxon>Microbacteriaceae</taxon>
        <taxon>Subtercola</taxon>
    </lineage>
</organism>
<keyword evidence="3" id="KW-0804">Transcription</keyword>
<keyword evidence="4" id="KW-0597">Phosphoprotein</keyword>
<evidence type="ECO:0000259" key="5">
    <source>
        <dbReference type="PROSITE" id="PS50043"/>
    </source>
</evidence>
<dbReference type="Proteomes" id="UP000256709">
    <property type="component" value="Unassembled WGS sequence"/>
</dbReference>
<evidence type="ECO:0000313" key="8">
    <source>
        <dbReference type="Proteomes" id="UP000256709"/>
    </source>
</evidence>
<dbReference type="SMART" id="SM00421">
    <property type="entry name" value="HTH_LUXR"/>
    <property type="match status" value="1"/>
</dbReference>
<dbReference type="InterPro" id="IPR036388">
    <property type="entry name" value="WH-like_DNA-bd_sf"/>
</dbReference>
<dbReference type="Gene3D" id="1.10.10.10">
    <property type="entry name" value="Winged helix-like DNA-binding domain superfamily/Winged helix DNA-binding domain"/>
    <property type="match status" value="1"/>
</dbReference>
<evidence type="ECO:0000256" key="4">
    <source>
        <dbReference type="PROSITE-ProRule" id="PRU00169"/>
    </source>
</evidence>
<dbReference type="OrthoDB" id="3171335at2"/>
<protein>
    <recommendedName>
        <fullName evidence="9">HTH luxR-type domain-containing protein</fullName>
    </recommendedName>
</protein>
<evidence type="ECO:0000259" key="6">
    <source>
        <dbReference type="PROSITE" id="PS50110"/>
    </source>
</evidence>
<dbReference type="RefSeq" id="WP_116281926.1">
    <property type="nucleotide sequence ID" value="NZ_NBXA01000007.1"/>
</dbReference>
<dbReference type="PROSITE" id="PS50110">
    <property type="entry name" value="RESPONSE_REGULATORY"/>
    <property type="match status" value="1"/>
</dbReference>
<proteinExistence type="predicted"/>
<evidence type="ECO:0000256" key="2">
    <source>
        <dbReference type="ARBA" id="ARBA00023125"/>
    </source>
</evidence>